<proteinExistence type="predicted"/>
<dbReference type="Proteomes" id="UP000036681">
    <property type="component" value="Unplaced"/>
</dbReference>
<evidence type="ECO:0000313" key="1">
    <source>
        <dbReference type="Proteomes" id="UP000036681"/>
    </source>
</evidence>
<sequence length="81" mass="9213">MALKKPSIFLYLCCVRSHVSDHSAEINSELITIGWSSFLYATFIHRAIIRQATLANMLGEMRTRYICSRAVIIIIKPNNPC</sequence>
<evidence type="ECO:0000313" key="2">
    <source>
        <dbReference type="WBParaSite" id="ALUE_0001708401-mRNA-1"/>
    </source>
</evidence>
<keyword evidence="1" id="KW-1185">Reference proteome</keyword>
<reference evidence="2" key="1">
    <citation type="submission" date="2017-02" db="UniProtKB">
        <authorList>
            <consortium name="WormBaseParasite"/>
        </authorList>
    </citation>
    <scope>IDENTIFICATION</scope>
</reference>
<organism evidence="1 2">
    <name type="scientific">Ascaris lumbricoides</name>
    <name type="common">Giant roundworm</name>
    <dbReference type="NCBI Taxonomy" id="6252"/>
    <lineage>
        <taxon>Eukaryota</taxon>
        <taxon>Metazoa</taxon>
        <taxon>Ecdysozoa</taxon>
        <taxon>Nematoda</taxon>
        <taxon>Chromadorea</taxon>
        <taxon>Rhabditida</taxon>
        <taxon>Spirurina</taxon>
        <taxon>Ascaridomorpha</taxon>
        <taxon>Ascaridoidea</taxon>
        <taxon>Ascarididae</taxon>
        <taxon>Ascaris</taxon>
    </lineage>
</organism>
<protein>
    <submittedName>
        <fullName evidence="2">Secreted protein</fullName>
    </submittedName>
</protein>
<dbReference type="WBParaSite" id="ALUE_0001708401-mRNA-1">
    <property type="protein sequence ID" value="ALUE_0001708401-mRNA-1"/>
    <property type="gene ID" value="ALUE_0001708401"/>
</dbReference>
<name>A0A0M3IFS1_ASCLU</name>
<dbReference type="AlphaFoldDB" id="A0A0M3IFS1"/>
<accession>A0A0M3IFS1</accession>